<dbReference type="EMBL" id="STGJ01000009">
    <property type="protein sequence ID" value="TIC82320.1"/>
    <property type="molecule type" value="Genomic_DNA"/>
</dbReference>
<protein>
    <submittedName>
        <fullName evidence="3">Cyclic nucleotide-binding domain-containing protein</fullName>
    </submittedName>
</protein>
<dbReference type="InterPro" id="IPR050503">
    <property type="entry name" value="cAMP-dep_PK_reg_su-like"/>
</dbReference>
<dbReference type="SUPFAM" id="SSF51206">
    <property type="entry name" value="cAMP-binding domain-like"/>
    <property type="match status" value="1"/>
</dbReference>
<dbReference type="InterPro" id="IPR000595">
    <property type="entry name" value="cNMP-bd_dom"/>
</dbReference>
<reference evidence="3 4" key="1">
    <citation type="submission" date="2019-04" db="EMBL/GenBank/DDBJ databases">
        <title>Crenobacter sp. nov.</title>
        <authorList>
            <person name="Shi S."/>
        </authorList>
    </citation>
    <scope>NUCLEOTIDE SEQUENCE [LARGE SCALE GENOMIC DNA]</scope>
    <source>
        <strain evidence="3 4">GY 70310</strain>
    </source>
</reference>
<feature type="transmembrane region" description="Helical" evidence="1">
    <location>
        <begin position="6"/>
        <end position="23"/>
    </location>
</feature>
<evidence type="ECO:0000256" key="1">
    <source>
        <dbReference type="SAM" id="Phobius"/>
    </source>
</evidence>
<dbReference type="OrthoDB" id="8589195at2"/>
<keyword evidence="1" id="KW-0472">Membrane</keyword>
<keyword evidence="1" id="KW-1133">Transmembrane helix</keyword>
<dbReference type="Pfam" id="PF00027">
    <property type="entry name" value="cNMP_binding"/>
    <property type="match status" value="1"/>
</dbReference>
<feature type="transmembrane region" description="Helical" evidence="1">
    <location>
        <begin position="52"/>
        <end position="75"/>
    </location>
</feature>
<dbReference type="AlphaFoldDB" id="A0A4T0UTM5"/>
<sequence>MTLSLPLMIGLLAYALYILAFAVKSFLLLRVLMMFALIAESLYMAFPDPGEPLWLGIVCNVIIFATNGWHIALYLRDHFGFRLNEVEAALYRRVFAAHFSRVDFVRLLRAAAWREFADGETLLREGEPVHAMLLIEEGCAVVCAAGHEVARLGPGSLLGEMAYLTEAPASATVTAAGSLRTLSLEHDKLEALIKRHPELETPLQSFIGHDMVDKLKRRHALASQGA</sequence>
<dbReference type="CDD" id="cd00038">
    <property type="entry name" value="CAP_ED"/>
    <property type="match status" value="1"/>
</dbReference>
<evidence type="ECO:0000259" key="2">
    <source>
        <dbReference type="PROSITE" id="PS50042"/>
    </source>
</evidence>
<dbReference type="PANTHER" id="PTHR11635:SF152">
    <property type="entry name" value="CAMP-DEPENDENT PROTEIN KINASE TYPE I REGULATORY SUBUNIT-RELATED"/>
    <property type="match status" value="1"/>
</dbReference>
<gene>
    <name evidence="3" type="ORF">E5K04_09175</name>
</gene>
<dbReference type="RefSeq" id="WP_136553278.1">
    <property type="nucleotide sequence ID" value="NZ_STGJ01000009.1"/>
</dbReference>
<keyword evidence="1" id="KW-0812">Transmembrane</keyword>
<proteinExistence type="predicted"/>
<dbReference type="Proteomes" id="UP000308891">
    <property type="component" value="Unassembled WGS sequence"/>
</dbReference>
<dbReference type="GO" id="GO:0005952">
    <property type="term" value="C:cAMP-dependent protein kinase complex"/>
    <property type="evidence" value="ECO:0007669"/>
    <property type="project" value="InterPro"/>
</dbReference>
<feature type="domain" description="Cyclic nucleotide-binding" evidence="2">
    <location>
        <begin position="95"/>
        <end position="193"/>
    </location>
</feature>
<keyword evidence="4" id="KW-1185">Reference proteome</keyword>
<name>A0A4T0UTM5_9NEIS</name>
<dbReference type="InterPro" id="IPR055272">
    <property type="entry name" value="POPDC1-3_dom"/>
</dbReference>
<dbReference type="PANTHER" id="PTHR11635">
    <property type="entry name" value="CAMP-DEPENDENT PROTEIN KINASE REGULATORY CHAIN"/>
    <property type="match status" value="1"/>
</dbReference>
<organism evidence="3 4">
    <name type="scientific">Crenobacter intestini</name>
    <dbReference type="NCBI Taxonomy" id="2563443"/>
    <lineage>
        <taxon>Bacteria</taxon>
        <taxon>Pseudomonadati</taxon>
        <taxon>Pseudomonadota</taxon>
        <taxon>Betaproteobacteria</taxon>
        <taxon>Neisseriales</taxon>
        <taxon>Neisseriaceae</taxon>
        <taxon>Crenobacter</taxon>
    </lineage>
</organism>
<evidence type="ECO:0000313" key="4">
    <source>
        <dbReference type="Proteomes" id="UP000308891"/>
    </source>
</evidence>
<dbReference type="PROSITE" id="PS50042">
    <property type="entry name" value="CNMP_BINDING_3"/>
    <property type="match status" value="1"/>
</dbReference>
<dbReference type="SMART" id="SM00100">
    <property type="entry name" value="cNMP"/>
    <property type="match status" value="1"/>
</dbReference>
<accession>A0A4T0UTM5</accession>
<dbReference type="InterPro" id="IPR014710">
    <property type="entry name" value="RmlC-like_jellyroll"/>
</dbReference>
<comment type="caution">
    <text evidence="3">The sequence shown here is derived from an EMBL/GenBank/DDBJ whole genome shotgun (WGS) entry which is preliminary data.</text>
</comment>
<dbReference type="Pfam" id="PF04831">
    <property type="entry name" value="POPDC1-3"/>
    <property type="match status" value="1"/>
</dbReference>
<dbReference type="Gene3D" id="2.60.120.10">
    <property type="entry name" value="Jelly Rolls"/>
    <property type="match status" value="1"/>
</dbReference>
<dbReference type="GO" id="GO:0005829">
    <property type="term" value="C:cytosol"/>
    <property type="evidence" value="ECO:0007669"/>
    <property type="project" value="TreeGrafter"/>
</dbReference>
<dbReference type="InterPro" id="IPR018490">
    <property type="entry name" value="cNMP-bd_dom_sf"/>
</dbReference>
<evidence type="ECO:0000313" key="3">
    <source>
        <dbReference type="EMBL" id="TIC82320.1"/>
    </source>
</evidence>